<evidence type="ECO:0000313" key="2">
    <source>
        <dbReference type="Proteomes" id="UP000557392"/>
    </source>
</evidence>
<dbReference type="RefSeq" id="WP_183999149.1">
    <property type="nucleotide sequence ID" value="NZ_JACIEH010000003.1"/>
</dbReference>
<reference evidence="1 2" key="1">
    <citation type="submission" date="2020-08" db="EMBL/GenBank/DDBJ databases">
        <title>Genomic Encyclopedia of Type Strains, Phase IV (KMG-IV): sequencing the most valuable type-strain genomes for metagenomic binning, comparative biology and taxonomic classification.</title>
        <authorList>
            <person name="Goeker M."/>
        </authorList>
    </citation>
    <scope>NUCLEOTIDE SEQUENCE [LARGE SCALE GENOMIC DNA]</scope>
    <source>
        <strain evidence="1 2">DSM 101806</strain>
    </source>
</reference>
<evidence type="ECO:0008006" key="3">
    <source>
        <dbReference type="Google" id="ProtNLM"/>
    </source>
</evidence>
<name>A0A7W6NYH6_9SPHN</name>
<dbReference type="Proteomes" id="UP000557392">
    <property type="component" value="Unassembled WGS sequence"/>
</dbReference>
<evidence type="ECO:0000313" key="1">
    <source>
        <dbReference type="EMBL" id="MBB4099786.1"/>
    </source>
</evidence>
<protein>
    <recommendedName>
        <fullName evidence="3">DUF3800 domain-containing protein</fullName>
    </recommendedName>
</protein>
<gene>
    <name evidence="1" type="ORF">GGR46_003358</name>
</gene>
<proteinExistence type="predicted"/>
<keyword evidence="2" id="KW-1185">Reference proteome</keyword>
<dbReference type="AlphaFoldDB" id="A0A7W6NYH6"/>
<dbReference type="InterPro" id="IPR024524">
    <property type="entry name" value="DUF3800"/>
</dbReference>
<dbReference type="Pfam" id="PF12686">
    <property type="entry name" value="DUF3800"/>
    <property type="match status" value="1"/>
</dbReference>
<dbReference type="EMBL" id="JACIEH010000003">
    <property type="protein sequence ID" value="MBB4099786.1"/>
    <property type="molecule type" value="Genomic_DNA"/>
</dbReference>
<organism evidence="1 2">
    <name type="scientific">Sphingomonas kyeonggiensis</name>
    <dbReference type="NCBI Taxonomy" id="1268553"/>
    <lineage>
        <taxon>Bacteria</taxon>
        <taxon>Pseudomonadati</taxon>
        <taxon>Pseudomonadota</taxon>
        <taxon>Alphaproteobacteria</taxon>
        <taxon>Sphingomonadales</taxon>
        <taxon>Sphingomonadaceae</taxon>
        <taxon>Sphingomonas</taxon>
    </lineage>
</organism>
<accession>A0A7W6NYH6</accession>
<sequence>MWFAYIDESKDDGKFYIYTALIIKGERWADTFDKVKDFRRQLRDEHGIYIAQELHAWKFAAGKGQIADHPILKPERAEIFRKVLRFIADSKRFNVMSSCNTNEQYAFERLMNRLNRTAQAKRENVLLFFDQGEEAEMTRRIRRMRVHNPIPSRFGSWLGTNKAMKSIPLSNCVEDPIFKDSKASFFIQLADFCAYALLRMERPIASRTALGYDSMYEELKPCSRRITNVADPRGMGIIR</sequence>
<comment type="caution">
    <text evidence="1">The sequence shown here is derived from an EMBL/GenBank/DDBJ whole genome shotgun (WGS) entry which is preliminary data.</text>
</comment>